<keyword evidence="2 4" id="KW-0863">Zinc-finger</keyword>
<dbReference type="PROSITE" id="PS50016">
    <property type="entry name" value="ZF_PHD_2"/>
    <property type="match status" value="1"/>
</dbReference>
<comment type="caution">
    <text evidence="7">The sequence shown here is derived from an EMBL/GenBank/DDBJ whole genome shotgun (WGS) entry which is preliminary data.</text>
</comment>
<evidence type="ECO:0000256" key="2">
    <source>
        <dbReference type="ARBA" id="ARBA00022771"/>
    </source>
</evidence>
<feature type="domain" description="PHD-type" evidence="5">
    <location>
        <begin position="32"/>
        <end position="84"/>
    </location>
</feature>
<gene>
    <name evidence="7" type="ORF">OSTQU699_LOCUS9293</name>
</gene>
<dbReference type="InterPro" id="IPR013083">
    <property type="entry name" value="Znf_RING/FYVE/PHD"/>
</dbReference>
<dbReference type="InterPro" id="IPR019787">
    <property type="entry name" value="Znf_PHD-finger"/>
</dbReference>
<dbReference type="InterPro" id="IPR001025">
    <property type="entry name" value="BAH_dom"/>
</dbReference>
<feature type="domain" description="BAH" evidence="6">
    <location>
        <begin position="85"/>
        <end position="195"/>
    </location>
</feature>
<dbReference type="SMART" id="SM00439">
    <property type="entry name" value="BAH"/>
    <property type="match status" value="1"/>
</dbReference>
<dbReference type="SUPFAM" id="SSF57903">
    <property type="entry name" value="FYVE/PHD zinc finger"/>
    <property type="match status" value="1"/>
</dbReference>
<dbReference type="AlphaFoldDB" id="A0A8S1JCQ1"/>
<dbReference type="OrthoDB" id="1926878at2759"/>
<evidence type="ECO:0000259" key="5">
    <source>
        <dbReference type="PROSITE" id="PS50016"/>
    </source>
</evidence>
<dbReference type="Gene3D" id="3.30.40.10">
    <property type="entry name" value="Zinc/RING finger domain, C3HC4 (zinc finger)"/>
    <property type="match status" value="1"/>
</dbReference>
<evidence type="ECO:0000313" key="7">
    <source>
        <dbReference type="EMBL" id="CAD7703936.1"/>
    </source>
</evidence>
<protein>
    <recommendedName>
        <fullName evidence="9">PHD-type domain-containing protein</fullName>
    </recommendedName>
</protein>
<dbReference type="PANTHER" id="PTHR46364">
    <property type="entry name" value="OS08G0421900 PROTEIN"/>
    <property type="match status" value="1"/>
</dbReference>
<accession>A0A8S1JCQ1</accession>
<dbReference type="Pfam" id="PF00628">
    <property type="entry name" value="PHD"/>
    <property type="match status" value="1"/>
</dbReference>
<dbReference type="InterPro" id="IPR011011">
    <property type="entry name" value="Znf_FYVE_PHD"/>
</dbReference>
<dbReference type="GO" id="GO:0008270">
    <property type="term" value="F:zinc ion binding"/>
    <property type="evidence" value="ECO:0007669"/>
    <property type="project" value="UniProtKB-KW"/>
</dbReference>
<evidence type="ECO:0000256" key="3">
    <source>
        <dbReference type="ARBA" id="ARBA00022833"/>
    </source>
</evidence>
<keyword evidence="8" id="KW-1185">Reference proteome</keyword>
<name>A0A8S1JCQ1_9CHLO</name>
<dbReference type="SMART" id="SM00249">
    <property type="entry name" value="PHD"/>
    <property type="match status" value="1"/>
</dbReference>
<dbReference type="Pfam" id="PF01426">
    <property type="entry name" value="BAH"/>
    <property type="match status" value="1"/>
</dbReference>
<evidence type="ECO:0000256" key="4">
    <source>
        <dbReference type="PROSITE-ProRule" id="PRU00146"/>
    </source>
</evidence>
<dbReference type="InterPro" id="IPR043151">
    <property type="entry name" value="BAH_sf"/>
</dbReference>
<dbReference type="Gene3D" id="2.30.30.490">
    <property type="match status" value="1"/>
</dbReference>
<dbReference type="InterPro" id="IPR019786">
    <property type="entry name" value="Zinc_finger_PHD-type_CS"/>
</dbReference>
<keyword evidence="1" id="KW-0479">Metal-binding</keyword>
<keyword evidence="3" id="KW-0862">Zinc</keyword>
<proteinExistence type="predicted"/>
<dbReference type="Proteomes" id="UP000708148">
    <property type="component" value="Unassembled WGS sequence"/>
</dbReference>
<evidence type="ECO:0000259" key="6">
    <source>
        <dbReference type="PROSITE" id="PS51038"/>
    </source>
</evidence>
<dbReference type="PROSITE" id="PS51038">
    <property type="entry name" value="BAH"/>
    <property type="match status" value="1"/>
</dbReference>
<reference evidence="7" key="1">
    <citation type="submission" date="2020-12" db="EMBL/GenBank/DDBJ databases">
        <authorList>
            <person name="Iha C."/>
        </authorList>
    </citation>
    <scope>NUCLEOTIDE SEQUENCE</scope>
</reference>
<evidence type="ECO:0008006" key="9">
    <source>
        <dbReference type="Google" id="ProtNLM"/>
    </source>
</evidence>
<sequence>MVVHMNGYSFHVHDCAYIVLDWDKFEANHNDAEPCVYCGSVDATEEMLECDKCLKGYHTACLTPPLEELPPDDVAWICPFCETGSSAPEGATKTARELYLGGDSILAVCRIEALWEDANGEPYCKARWYWKPEETHTGRQRQHAAREIFLGEHCDDNPVDALLRPVQVLAPESFGKANEGDDVYLCRLKYNALTK</sequence>
<feature type="non-terminal residue" evidence="7">
    <location>
        <position position="195"/>
    </location>
</feature>
<dbReference type="EMBL" id="CAJHUC010002532">
    <property type="protein sequence ID" value="CAD7703936.1"/>
    <property type="molecule type" value="Genomic_DNA"/>
</dbReference>
<dbReference type="GO" id="GO:0003682">
    <property type="term" value="F:chromatin binding"/>
    <property type="evidence" value="ECO:0007669"/>
    <property type="project" value="InterPro"/>
</dbReference>
<dbReference type="PROSITE" id="PS01359">
    <property type="entry name" value="ZF_PHD_1"/>
    <property type="match status" value="1"/>
</dbReference>
<evidence type="ECO:0000256" key="1">
    <source>
        <dbReference type="ARBA" id="ARBA00022723"/>
    </source>
</evidence>
<evidence type="ECO:0000313" key="8">
    <source>
        <dbReference type="Proteomes" id="UP000708148"/>
    </source>
</evidence>
<dbReference type="InterPro" id="IPR001965">
    <property type="entry name" value="Znf_PHD"/>
</dbReference>
<organism evidence="7 8">
    <name type="scientific">Ostreobium quekettii</name>
    <dbReference type="NCBI Taxonomy" id="121088"/>
    <lineage>
        <taxon>Eukaryota</taxon>
        <taxon>Viridiplantae</taxon>
        <taxon>Chlorophyta</taxon>
        <taxon>core chlorophytes</taxon>
        <taxon>Ulvophyceae</taxon>
        <taxon>TCBD clade</taxon>
        <taxon>Bryopsidales</taxon>
        <taxon>Ostreobineae</taxon>
        <taxon>Ostreobiaceae</taxon>
        <taxon>Ostreobium</taxon>
    </lineage>
</organism>